<gene>
    <name evidence="2" type="primary">ABSGL_12718.1 scaffold 13359</name>
</gene>
<dbReference type="OrthoDB" id="2264689at2759"/>
<evidence type="ECO:0000256" key="1">
    <source>
        <dbReference type="SAM" id="MobiDB-lite"/>
    </source>
</evidence>
<feature type="compositionally biased region" description="Polar residues" evidence="1">
    <location>
        <begin position="207"/>
        <end position="217"/>
    </location>
</feature>
<proteinExistence type="predicted"/>
<dbReference type="InParanoid" id="A0A168RKZ0"/>
<sequence length="286" mass="32403">MGIPIWKPTKQLQRPALHRTQQNSIVHHPLSPHRQPHHPHYRLHRSRRTSVRTEPYYIATDDGYTATRHTVPNALQHPQQQVLPLQHHPHHHIPAPSIAPRTRSQHSPARMLEIERQIELRLFEKQELWEQLNITTSLLDQFISIREMSGQDMALSPFITDNLLSILTATSATLNHPSSSSIPNNIHHNNSNNNTPPTTTYRPLRSNGRSANHPTLLSRQVDNMIESPPYASRLEELELNIASAHRKVSNQLNQLGASLILPANQPSPTQSSAQLTSRTVDPHPSA</sequence>
<evidence type="ECO:0000313" key="3">
    <source>
        <dbReference type="Proteomes" id="UP000078561"/>
    </source>
</evidence>
<evidence type="ECO:0000313" key="2">
    <source>
        <dbReference type="EMBL" id="SAM07084.1"/>
    </source>
</evidence>
<reference evidence="2" key="1">
    <citation type="submission" date="2016-04" db="EMBL/GenBank/DDBJ databases">
        <authorList>
            <person name="Evans L.H."/>
            <person name="Alamgir A."/>
            <person name="Owens N."/>
            <person name="Weber N.D."/>
            <person name="Virtaneva K."/>
            <person name="Barbian K."/>
            <person name="Babar A."/>
            <person name="Rosenke K."/>
        </authorList>
    </citation>
    <scope>NUCLEOTIDE SEQUENCE [LARGE SCALE GENOMIC DNA]</scope>
    <source>
        <strain evidence="2">CBS 101.48</strain>
    </source>
</reference>
<dbReference type="EMBL" id="LT554703">
    <property type="protein sequence ID" value="SAM07084.1"/>
    <property type="molecule type" value="Genomic_DNA"/>
</dbReference>
<dbReference type="AlphaFoldDB" id="A0A168RKZ0"/>
<dbReference type="Proteomes" id="UP000078561">
    <property type="component" value="Unassembled WGS sequence"/>
</dbReference>
<accession>A0A168RKZ0</accession>
<feature type="compositionally biased region" description="Low complexity" evidence="1">
    <location>
        <begin position="178"/>
        <end position="200"/>
    </location>
</feature>
<feature type="compositionally biased region" description="Polar residues" evidence="1">
    <location>
        <begin position="264"/>
        <end position="279"/>
    </location>
</feature>
<name>A0A168RKZ0_ABSGL</name>
<feature type="region of interest" description="Disordered" evidence="1">
    <location>
        <begin position="261"/>
        <end position="286"/>
    </location>
</feature>
<feature type="region of interest" description="Disordered" evidence="1">
    <location>
        <begin position="178"/>
        <end position="217"/>
    </location>
</feature>
<organism evidence="2">
    <name type="scientific">Absidia glauca</name>
    <name type="common">Pin mould</name>
    <dbReference type="NCBI Taxonomy" id="4829"/>
    <lineage>
        <taxon>Eukaryota</taxon>
        <taxon>Fungi</taxon>
        <taxon>Fungi incertae sedis</taxon>
        <taxon>Mucoromycota</taxon>
        <taxon>Mucoromycotina</taxon>
        <taxon>Mucoromycetes</taxon>
        <taxon>Mucorales</taxon>
        <taxon>Cunninghamellaceae</taxon>
        <taxon>Absidia</taxon>
    </lineage>
</organism>
<keyword evidence="3" id="KW-1185">Reference proteome</keyword>
<protein>
    <submittedName>
        <fullName evidence="2">Uncharacterized protein</fullName>
    </submittedName>
</protein>
<feature type="compositionally biased region" description="Basic residues" evidence="1">
    <location>
        <begin position="30"/>
        <end position="48"/>
    </location>
</feature>
<feature type="region of interest" description="Disordered" evidence="1">
    <location>
        <begin position="28"/>
        <end position="48"/>
    </location>
</feature>